<dbReference type="RefSeq" id="WP_373316614.1">
    <property type="nucleotide sequence ID" value="NZ_BONT01000046.1"/>
</dbReference>
<name>A0A841FK74_9ACTN</name>
<reference evidence="2 3" key="1">
    <citation type="submission" date="2020-08" db="EMBL/GenBank/DDBJ databases">
        <title>Genomic Encyclopedia of Type Strains, Phase IV (KMG-IV): sequencing the most valuable type-strain genomes for metagenomic binning, comparative biology and taxonomic classification.</title>
        <authorList>
            <person name="Goeker M."/>
        </authorList>
    </citation>
    <scope>NUCLEOTIDE SEQUENCE [LARGE SCALE GENOMIC DNA]</scope>
    <source>
        <strain evidence="2 3">YIM 65646</strain>
    </source>
</reference>
<proteinExistence type="predicted"/>
<keyword evidence="3" id="KW-1185">Reference proteome</keyword>
<organism evidence="2 3">
    <name type="scientific">Phytomonospora endophytica</name>
    <dbReference type="NCBI Taxonomy" id="714109"/>
    <lineage>
        <taxon>Bacteria</taxon>
        <taxon>Bacillati</taxon>
        <taxon>Actinomycetota</taxon>
        <taxon>Actinomycetes</taxon>
        <taxon>Micromonosporales</taxon>
        <taxon>Micromonosporaceae</taxon>
        <taxon>Phytomonospora</taxon>
    </lineage>
</organism>
<dbReference type="Proteomes" id="UP000548476">
    <property type="component" value="Unassembled WGS sequence"/>
</dbReference>
<dbReference type="EMBL" id="JACHGT010000008">
    <property type="protein sequence ID" value="MBB6036265.1"/>
    <property type="molecule type" value="Genomic_DNA"/>
</dbReference>
<dbReference type="AlphaFoldDB" id="A0A841FK74"/>
<comment type="caution">
    <text evidence="2">The sequence shown here is derived from an EMBL/GenBank/DDBJ whole genome shotgun (WGS) entry which is preliminary data.</text>
</comment>
<gene>
    <name evidence="2" type="ORF">HNR73_004133</name>
</gene>
<accession>A0A841FK74</accession>
<sequence length="69" mass="7425">MPNFVRVPLWRKSSRSYANNACVEVADVGRSIGVRDSKLASSVHCPVLAASAGDWTGFVESVKLGRFDG</sequence>
<protein>
    <recommendedName>
        <fullName evidence="1">DUF397 domain-containing protein</fullName>
    </recommendedName>
</protein>
<dbReference type="Pfam" id="PF04149">
    <property type="entry name" value="DUF397"/>
    <property type="match status" value="1"/>
</dbReference>
<evidence type="ECO:0000313" key="3">
    <source>
        <dbReference type="Proteomes" id="UP000548476"/>
    </source>
</evidence>
<feature type="domain" description="DUF397" evidence="1">
    <location>
        <begin position="10"/>
        <end position="63"/>
    </location>
</feature>
<evidence type="ECO:0000259" key="1">
    <source>
        <dbReference type="Pfam" id="PF04149"/>
    </source>
</evidence>
<evidence type="ECO:0000313" key="2">
    <source>
        <dbReference type="EMBL" id="MBB6036265.1"/>
    </source>
</evidence>
<dbReference type="InterPro" id="IPR007278">
    <property type="entry name" value="DUF397"/>
</dbReference>